<evidence type="ECO:0000313" key="2">
    <source>
        <dbReference type="EMBL" id="MDC8756435.1"/>
    </source>
</evidence>
<accession>A0ABT5JVJ1</accession>
<keyword evidence="1" id="KW-1133">Transmembrane helix</keyword>
<evidence type="ECO:0000256" key="1">
    <source>
        <dbReference type="SAM" id="Phobius"/>
    </source>
</evidence>
<gene>
    <name evidence="2" type="ORF">OIK44_02400</name>
</gene>
<evidence type="ECO:0000313" key="3">
    <source>
        <dbReference type="Proteomes" id="UP001221208"/>
    </source>
</evidence>
<dbReference type="EMBL" id="JAQQXR010000001">
    <property type="protein sequence ID" value="MDC8756435.1"/>
    <property type="molecule type" value="Genomic_DNA"/>
</dbReference>
<dbReference type="Proteomes" id="UP001221208">
    <property type="component" value="Unassembled WGS sequence"/>
</dbReference>
<sequence>MAAFLASLLLIIPLWKICGRAGFHPALSLLAIVPLIGFLVVAGILAFVEWPATRQRLLTQGD</sequence>
<organism evidence="2 3">
    <name type="scientific">Janthinobacterium fluminis</name>
    <dbReference type="NCBI Taxonomy" id="2987524"/>
    <lineage>
        <taxon>Bacteria</taxon>
        <taxon>Pseudomonadati</taxon>
        <taxon>Pseudomonadota</taxon>
        <taxon>Betaproteobacteria</taxon>
        <taxon>Burkholderiales</taxon>
        <taxon>Oxalobacteraceae</taxon>
        <taxon>Janthinobacterium</taxon>
    </lineage>
</organism>
<reference evidence="2 3" key="1">
    <citation type="submission" date="2022-10" db="EMBL/GenBank/DDBJ databases">
        <title>Janthinobacterium sp. hw3 Genome sequencing.</title>
        <authorList>
            <person name="Park S."/>
        </authorList>
    </citation>
    <scope>NUCLEOTIDE SEQUENCE [LARGE SCALE GENOMIC DNA]</scope>
    <source>
        <strain evidence="3">hw3</strain>
    </source>
</reference>
<keyword evidence="1" id="KW-0472">Membrane</keyword>
<proteinExistence type="predicted"/>
<comment type="caution">
    <text evidence="2">The sequence shown here is derived from an EMBL/GenBank/DDBJ whole genome shotgun (WGS) entry which is preliminary data.</text>
</comment>
<name>A0ABT5JVJ1_9BURK</name>
<keyword evidence="3" id="KW-1185">Reference proteome</keyword>
<dbReference type="RefSeq" id="WP_273669065.1">
    <property type="nucleotide sequence ID" value="NZ_JAQQXR010000001.1"/>
</dbReference>
<protein>
    <submittedName>
        <fullName evidence="2">Uncharacterized protein</fullName>
    </submittedName>
</protein>
<keyword evidence="1" id="KW-0812">Transmembrane</keyword>
<feature type="transmembrane region" description="Helical" evidence="1">
    <location>
        <begin position="29"/>
        <end position="48"/>
    </location>
</feature>